<dbReference type="Gene3D" id="1.10.287.950">
    <property type="entry name" value="Methyl-accepting chemotaxis protein"/>
    <property type="match status" value="1"/>
</dbReference>
<evidence type="ECO:0000259" key="4">
    <source>
        <dbReference type="PROSITE" id="PS50113"/>
    </source>
</evidence>
<dbReference type="SUPFAM" id="SSF58104">
    <property type="entry name" value="Methyl-accepting chemotaxis protein (MCP) signaling domain"/>
    <property type="match status" value="1"/>
</dbReference>
<dbReference type="PROSITE" id="PS50113">
    <property type="entry name" value="PAC"/>
    <property type="match status" value="1"/>
</dbReference>
<dbReference type="Gene3D" id="3.30.450.20">
    <property type="entry name" value="PAS domain"/>
    <property type="match status" value="1"/>
</dbReference>
<evidence type="ECO:0008006" key="7">
    <source>
        <dbReference type="Google" id="ProtNLM"/>
    </source>
</evidence>
<dbReference type="Pfam" id="PF00015">
    <property type="entry name" value="MCPsignal"/>
    <property type="match status" value="1"/>
</dbReference>
<dbReference type="PROSITE" id="PS50111">
    <property type="entry name" value="CHEMOTAXIS_TRANSDUC_2"/>
    <property type="match status" value="1"/>
</dbReference>
<dbReference type="PANTHER" id="PTHR32089:SF112">
    <property type="entry name" value="LYSOZYME-LIKE PROTEIN-RELATED"/>
    <property type="match status" value="1"/>
</dbReference>
<dbReference type="InterPro" id="IPR035965">
    <property type="entry name" value="PAS-like_dom_sf"/>
</dbReference>
<dbReference type="GO" id="GO:0016020">
    <property type="term" value="C:membrane"/>
    <property type="evidence" value="ECO:0007669"/>
    <property type="project" value="InterPro"/>
</dbReference>
<dbReference type="SMART" id="SM00283">
    <property type="entry name" value="MA"/>
    <property type="match status" value="1"/>
</dbReference>
<comment type="caution">
    <text evidence="5">The sequence shown here is derived from an EMBL/GenBank/DDBJ whole genome shotgun (WGS) entry which is preliminary data.</text>
</comment>
<dbReference type="Pfam" id="PF08447">
    <property type="entry name" value="PAS_3"/>
    <property type="match status" value="1"/>
</dbReference>
<dbReference type="InterPro" id="IPR001610">
    <property type="entry name" value="PAC"/>
</dbReference>
<dbReference type="Proteomes" id="UP000647172">
    <property type="component" value="Unassembled WGS sequence"/>
</dbReference>
<dbReference type="InterPro" id="IPR000014">
    <property type="entry name" value="PAS"/>
</dbReference>
<dbReference type="PANTHER" id="PTHR32089">
    <property type="entry name" value="METHYL-ACCEPTING CHEMOTAXIS PROTEIN MCPB"/>
    <property type="match status" value="1"/>
</dbReference>
<feature type="domain" description="PAC" evidence="4">
    <location>
        <begin position="132"/>
        <end position="184"/>
    </location>
</feature>
<evidence type="ECO:0000256" key="2">
    <source>
        <dbReference type="PROSITE-ProRule" id="PRU00284"/>
    </source>
</evidence>
<name>A0A919JJU6_9ACTN</name>
<keyword evidence="1 2" id="KW-0807">Transducer</keyword>
<feature type="domain" description="Methyl-accepting transducer" evidence="3">
    <location>
        <begin position="185"/>
        <end position="332"/>
    </location>
</feature>
<dbReference type="InterPro" id="IPR000700">
    <property type="entry name" value="PAS-assoc_C"/>
</dbReference>
<dbReference type="RefSeq" id="WP_275410598.1">
    <property type="nucleotide sequence ID" value="NZ_BAAAYJ010000049.1"/>
</dbReference>
<evidence type="ECO:0000313" key="6">
    <source>
        <dbReference type="Proteomes" id="UP000647172"/>
    </source>
</evidence>
<keyword evidence="6" id="KW-1185">Reference proteome</keyword>
<evidence type="ECO:0000259" key="3">
    <source>
        <dbReference type="PROSITE" id="PS50111"/>
    </source>
</evidence>
<sequence>MAFRGKIRTVEAAGPGDQAARSAPAEAEAAALRETLAEVRRESAAAIERYELMIQAAGIGLWDMDVVADDPVNPNNEFMWSQEFRHLLGFTDERDFPNILSSWASRLHPDDAPRTVQAFLAHLNDRTGRTPYNIEYRLQLKNGEYRWFVATGATRRDARGVPLRVAGALRDIDNEKRLAETSEQQLAQLGASSAQLGGVSADLSRAVDAAVTRSAAAAQTIAALDASSVKIGEVVKLITGIASQTNLLALNATIEAARAGEMGKGFAVVAHEVKELATETGRATENISLQVDGIRAQTSDAVRSIQEIDTAMQALASTQTAIDDLVQGQGRR</sequence>
<dbReference type="SMART" id="SM00086">
    <property type="entry name" value="PAC"/>
    <property type="match status" value="1"/>
</dbReference>
<dbReference type="SUPFAM" id="SSF55785">
    <property type="entry name" value="PYP-like sensor domain (PAS domain)"/>
    <property type="match status" value="1"/>
</dbReference>
<dbReference type="AlphaFoldDB" id="A0A919JJU6"/>
<evidence type="ECO:0000313" key="5">
    <source>
        <dbReference type="EMBL" id="GIE50777.1"/>
    </source>
</evidence>
<dbReference type="EMBL" id="BOMQ01000052">
    <property type="protein sequence ID" value="GIE50777.1"/>
    <property type="molecule type" value="Genomic_DNA"/>
</dbReference>
<accession>A0A919JJU6</accession>
<dbReference type="CDD" id="cd00130">
    <property type="entry name" value="PAS"/>
    <property type="match status" value="1"/>
</dbReference>
<reference evidence="5" key="1">
    <citation type="submission" date="2021-01" db="EMBL/GenBank/DDBJ databases">
        <title>Whole genome shotgun sequence of Actinoplanes nipponensis NBRC 14063.</title>
        <authorList>
            <person name="Komaki H."/>
            <person name="Tamura T."/>
        </authorList>
    </citation>
    <scope>NUCLEOTIDE SEQUENCE</scope>
    <source>
        <strain evidence="5">NBRC 14063</strain>
    </source>
</reference>
<evidence type="ECO:0000256" key="1">
    <source>
        <dbReference type="ARBA" id="ARBA00023224"/>
    </source>
</evidence>
<proteinExistence type="predicted"/>
<dbReference type="InterPro" id="IPR013655">
    <property type="entry name" value="PAS_fold_3"/>
</dbReference>
<dbReference type="GO" id="GO:0007165">
    <property type="term" value="P:signal transduction"/>
    <property type="evidence" value="ECO:0007669"/>
    <property type="project" value="UniProtKB-KW"/>
</dbReference>
<dbReference type="InterPro" id="IPR004089">
    <property type="entry name" value="MCPsignal_dom"/>
</dbReference>
<organism evidence="5 6">
    <name type="scientific">Actinoplanes nipponensis</name>
    <dbReference type="NCBI Taxonomy" id="135950"/>
    <lineage>
        <taxon>Bacteria</taxon>
        <taxon>Bacillati</taxon>
        <taxon>Actinomycetota</taxon>
        <taxon>Actinomycetes</taxon>
        <taxon>Micromonosporales</taxon>
        <taxon>Micromonosporaceae</taxon>
        <taxon>Actinoplanes</taxon>
    </lineage>
</organism>
<protein>
    <recommendedName>
        <fullName evidence="7">Methyl-accepting chemotaxis sensory transducer with Pas/Pac sensor</fullName>
    </recommendedName>
</protein>
<gene>
    <name evidence="5" type="ORF">Ani05nite_43110</name>
</gene>